<dbReference type="AlphaFoldDB" id="A0A173SI23"/>
<gene>
    <name evidence="1" type="ORF">ERS852582_01051</name>
</gene>
<proteinExistence type="predicted"/>
<dbReference type="OrthoDB" id="1846732at2"/>
<reference evidence="1 2" key="1">
    <citation type="submission" date="2015-09" db="EMBL/GenBank/DDBJ databases">
        <authorList>
            <consortium name="Pathogen Informatics"/>
        </authorList>
    </citation>
    <scope>NUCLEOTIDE SEQUENCE [LARGE SCALE GENOMIC DNA]</scope>
    <source>
        <strain evidence="1 2">2789STDY5834970</strain>
    </source>
</reference>
<name>A0A173SI23_9FIRM</name>
<dbReference type="EMBL" id="CYXN01000005">
    <property type="protein sequence ID" value="CUM89971.1"/>
    <property type="molecule type" value="Genomic_DNA"/>
</dbReference>
<evidence type="ECO:0000313" key="2">
    <source>
        <dbReference type="Proteomes" id="UP000095649"/>
    </source>
</evidence>
<sequence length="299" mass="34508">MAQPETLEIAHELLKNGHVVNITTNGTLRNRFQVLQNFSKEERERLHFSFSLHYLELKRLKLLDTFFDNVNFVKSIGCSFIVQINLCDEYIPVLDEIKSICMDKIGAWPQVAATRKENSNLSKIEFLTELSDEEYIARGKEFQSPLFDYTIENFNVKRTEFCYAGQRSGTLNLADGTLHKCYADPKPQRIFENPDDPIVFEPIGTNCGCAFCLNSSHFMSQGVIDNGDTRTYCGIRNRPEAGWFNETMQYALSGKLWDTNDSLNDVEQEKYNKKQKRVLIYYRIRGAIAKPIKKIIGRK</sequence>
<dbReference type="SUPFAM" id="SSF102114">
    <property type="entry name" value="Radical SAM enzymes"/>
    <property type="match status" value="1"/>
</dbReference>
<organism evidence="1 2">
    <name type="scientific">Faecalibacterium prausnitzii</name>
    <dbReference type="NCBI Taxonomy" id="853"/>
    <lineage>
        <taxon>Bacteria</taxon>
        <taxon>Bacillati</taxon>
        <taxon>Bacillota</taxon>
        <taxon>Clostridia</taxon>
        <taxon>Eubacteriales</taxon>
        <taxon>Oscillospiraceae</taxon>
        <taxon>Faecalibacterium</taxon>
    </lineage>
</organism>
<evidence type="ECO:0000313" key="1">
    <source>
        <dbReference type="EMBL" id="CUM89971.1"/>
    </source>
</evidence>
<dbReference type="InterPro" id="IPR058240">
    <property type="entry name" value="rSAM_sf"/>
</dbReference>
<dbReference type="RefSeq" id="WP_055185637.1">
    <property type="nucleotide sequence ID" value="NZ_CYXN01000005.1"/>
</dbReference>
<protein>
    <recommendedName>
        <fullName evidence="3">Radical SAM protein</fullName>
    </recommendedName>
</protein>
<dbReference type="Proteomes" id="UP000095649">
    <property type="component" value="Unassembled WGS sequence"/>
</dbReference>
<accession>A0A173SI23</accession>
<evidence type="ECO:0008006" key="3">
    <source>
        <dbReference type="Google" id="ProtNLM"/>
    </source>
</evidence>